<dbReference type="GO" id="GO:0016616">
    <property type="term" value="F:oxidoreductase activity, acting on the CH-OH group of donors, NAD or NADP as acceptor"/>
    <property type="evidence" value="ECO:0007669"/>
    <property type="project" value="TreeGrafter"/>
</dbReference>
<dbReference type="GO" id="GO:0005737">
    <property type="term" value="C:cytoplasm"/>
    <property type="evidence" value="ECO:0007669"/>
    <property type="project" value="TreeGrafter"/>
</dbReference>
<reference evidence="3 4" key="1">
    <citation type="submission" date="2016-11" db="EMBL/GenBank/DDBJ databases">
        <authorList>
            <person name="Jaros S."/>
            <person name="Januszkiewicz K."/>
            <person name="Wedrychowicz H."/>
        </authorList>
    </citation>
    <scope>NUCLEOTIDE SEQUENCE [LARGE SCALE GENOMIC DNA]</scope>
</reference>
<proteinExistence type="inferred from homology"/>
<keyword evidence="4" id="KW-1185">Reference proteome</keyword>
<accession>A0A2X0MDE0</accession>
<dbReference type="Pfam" id="PF00106">
    <property type="entry name" value="adh_short"/>
    <property type="match status" value="1"/>
</dbReference>
<keyword evidence="2" id="KW-0560">Oxidoreductase</keyword>
<dbReference type="EMBL" id="FQNC01000046">
    <property type="protein sequence ID" value="SGY69052.1"/>
    <property type="molecule type" value="Genomic_DNA"/>
</dbReference>
<protein>
    <submittedName>
        <fullName evidence="3">BQ5605_C004g02947 protein</fullName>
    </submittedName>
</protein>
<comment type="similarity">
    <text evidence="1">Belongs to the short-chain dehydrogenases/reductases (SDR) family.</text>
</comment>
<evidence type="ECO:0000313" key="4">
    <source>
        <dbReference type="Proteomes" id="UP000249464"/>
    </source>
</evidence>
<dbReference type="PANTHER" id="PTHR44229:SF4">
    <property type="entry name" value="15-HYDROXYPROSTAGLANDIN DEHYDROGENASE [NAD(+)]"/>
    <property type="match status" value="1"/>
</dbReference>
<dbReference type="PRINTS" id="PR00081">
    <property type="entry name" value="GDHRDH"/>
</dbReference>
<evidence type="ECO:0000313" key="3">
    <source>
        <dbReference type="EMBL" id="SGY69052.1"/>
    </source>
</evidence>
<dbReference type="STRING" id="796604.A0A2X0MDE0"/>
<evidence type="ECO:0000256" key="1">
    <source>
        <dbReference type="ARBA" id="ARBA00006484"/>
    </source>
</evidence>
<organism evidence="3 4">
    <name type="scientific">Microbotryum silenes-dioicae</name>
    <dbReference type="NCBI Taxonomy" id="796604"/>
    <lineage>
        <taxon>Eukaryota</taxon>
        <taxon>Fungi</taxon>
        <taxon>Dikarya</taxon>
        <taxon>Basidiomycota</taxon>
        <taxon>Pucciniomycotina</taxon>
        <taxon>Microbotryomycetes</taxon>
        <taxon>Microbotryales</taxon>
        <taxon>Microbotryaceae</taxon>
        <taxon>Microbotryum</taxon>
    </lineage>
</organism>
<dbReference type="InterPro" id="IPR002347">
    <property type="entry name" value="SDR_fam"/>
</dbReference>
<dbReference type="PANTHER" id="PTHR44229">
    <property type="entry name" value="15-HYDROXYPROSTAGLANDIN DEHYDROGENASE [NAD(+)]"/>
    <property type="match status" value="1"/>
</dbReference>
<name>A0A2X0MDE0_9BASI</name>
<dbReference type="Gene3D" id="3.40.50.720">
    <property type="entry name" value="NAD(P)-binding Rossmann-like Domain"/>
    <property type="match status" value="1"/>
</dbReference>
<dbReference type="SUPFAM" id="SSF51735">
    <property type="entry name" value="NAD(P)-binding Rossmann-fold domains"/>
    <property type="match status" value="1"/>
</dbReference>
<dbReference type="Proteomes" id="UP000249464">
    <property type="component" value="Unassembled WGS sequence"/>
</dbReference>
<dbReference type="InterPro" id="IPR036291">
    <property type="entry name" value="NAD(P)-bd_dom_sf"/>
</dbReference>
<gene>
    <name evidence="3" type="primary">BQ5605_C004g02947</name>
    <name evidence="3" type="ORF">BQ5605_C004G02947</name>
</gene>
<dbReference type="AlphaFoldDB" id="A0A2X0MDE0"/>
<sequence>MVPAVREFHLDSRDALACGNSLKEKTVIVTGASFGFGKAFSIQAAHFGTHLHSFSSTDKARLVISDVNIRGVELVAEEIRSAGGHFSIMLRRIVAAHPKPCDTSNWDHQLEMFEFACETFGRVDVVVANAGVGEMSQFMKEENLDASGHLTVCRSLTLYPKTTPDLTNILTIDVNLIGALFTIKIGYHYLRKNPAKEGKVLLYIGSIYSANALPKGPLYAAAKQAIYSLFKSMYADFQEAGIATNIMAPWFVRTGIVAIRTAIVLHGLPYASISDVVAGMIKFCADPNFYGNHVVVDPQGLLVFPFACPHLGPQGYIGESYRGSKIEMDRKTKFRDMLLIVRAMGGNLIPKSRLFQLALAVALVALVRRRLRSGRVP</sequence>
<evidence type="ECO:0000256" key="2">
    <source>
        <dbReference type="ARBA" id="ARBA00023002"/>
    </source>
</evidence>